<dbReference type="InterPro" id="IPR023271">
    <property type="entry name" value="Aquaporin-like"/>
</dbReference>
<proteinExistence type="predicted"/>
<evidence type="ECO:0000313" key="7">
    <source>
        <dbReference type="Proteomes" id="UP000037939"/>
    </source>
</evidence>
<dbReference type="Gene3D" id="1.20.1080.10">
    <property type="entry name" value="Glycerol uptake facilitator protein"/>
    <property type="match status" value="1"/>
</dbReference>
<dbReference type="Proteomes" id="UP000037939">
    <property type="component" value="Unassembled WGS sequence"/>
</dbReference>
<dbReference type="STRING" id="857265.WG78_04905"/>
<dbReference type="InterPro" id="IPR011385">
    <property type="entry name" value="Site-sp_rcmbase"/>
</dbReference>
<keyword evidence="4 5" id="KW-0472">Membrane</keyword>
<dbReference type="OrthoDB" id="5688397at2"/>
<feature type="transmembrane region" description="Helical" evidence="5">
    <location>
        <begin position="366"/>
        <end position="388"/>
    </location>
</feature>
<sequence length="693" mass="77251">MQDSLQAMTVAPPERAPELLRQLVAAMRPKRADDAQAAINSVQALAYQLELSPELRAGLRRTLLRVLSNRQQVQFYADTGILSNESFFSALSRRIGDRMLPPAPNPHSLRDLFGSVFFRHNDYIWLEAVPQEVWFQLGHALHIDEEHDQDSLNHIRVQMLEAIQVLSTRIAAIGLEPEVVRNHSDAERFVSPFIRQHSEVQRFIELYLQWTTDKSVALEDELHILVLLSQCEEVVAKVRRNAMRQGVSVSLTYHLLRLTQHIERLKALLRLVSPHQSTEKGEAILAISIALVRAENRKHSLRDVFAENTELIALQVTEHASHTGEHYIAETRKEWRNMFWSAAGAGVIVGFMSVLKLLFAKAHLPLLLEALAFGLNYSFGFMLIHVLHCTIATKQPAMTAAKIAATLHQGSRGGKIKAADLDALTELIIKVIRTQFIAIVGNVMLAMPTALAIAMAWVWAYGHPVVDMNKAGHLLTDLSPVLSPAIFHAAIAGVCLFLSGLISGYYDNKSLYNQIPQRIAALRWLNRLMGESRARRFGTYLGDNLGALAGNFYFGLMLGTIGTIGVLFGLPIDIRHITFSSAYLSYAAVSLNFQLPLNLVLMSALGIGLIGLTNLVVSFGLALWVALRSRKLTLRATRPIVGRLLRRALRRPQDFLIPPRTKPAATTSATKVVELKEETVLDWVQRRRAGAGR</sequence>
<evidence type="ECO:0000256" key="3">
    <source>
        <dbReference type="ARBA" id="ARBA00022989"/>
    </source>
</evidence>
<reference evidence="6 7" key="1">
    <citation type="submission" date="2015-07" db="EMBL/GenBank/DDBJ databases">
        <title>Draft genome sequence of the Amantichitinum ursilacus IGB-41, a new chitin-degrading bacterium.</title>
        <authorList>
            <person name="Kirstahler P."/>
            <person name="Guenther M."/>
            <person name="Grumaz C."/>
            <person name="Rupp S."/>
            <person name="Zibek S."/>
            <person name="Sohn K."/>
        </authorList>
    </citation>
    <scope>NUCLEOTIDE SEQUENCE [LARGE SCALE GENOMIC DNA]</scope>
    <source>
        <strain evidence="6 7">IGB-41</strain>
    </source>
</reference>
<evidence type="ECO:0000313" key="6">
    <source>
        <dbReference type="EMBL" id="KPC53960.1"/>
    </source>
</evidence>
<name>A0A0N0XLC7_9NEIS</name>
<protein>
    <submittedName>
        <fullName evidence="6">Site-specific recombinase</fullName>
    </submittedName>
</protein>
<comment type="caution">
    <text evidence="6">The sequence shown here is derived from an EMBL/GenBank/DDBJ whole genome shotgun (WGS) entry which is preliminary data.</text>
</comment>
<keyword evidence="7" id="KW-1185">Reference proteome</keyword>
<evidence type="ECO:0000256" key="5">
    <source>
        <dbReference type="SAM" id="Phobius"/>
    </source>
</evidence>
<keyword evidence="3 5" id="KW-1133">Transmembrane helix</keyword>
<feature type="transmembrane region" description="Helical" evidence="5">
    <location>
        <begin position="436"/>
        <end position="460"/>
    </location>
</feature>
<feature type="transmembrane region" description="Helical" evidence="5">
    <location>
        <begin position="601"/>
        <end position="627"/>
    </location>
</feature>
<gene>
    <name evidence="6" type="ORF">WG78_04905</name>
</gene>
<accession>A0A0N0XLC7</accession>
<feature type="transmembrane region" description="Helical" evidence="5">
    <location>
        <begin position="338"/>
        <end position="359"/>
    </location>
</feature>
<feature type="transmembrane region" description="Helical" evidence="5">
    <location>
        <begin position="552"/>
        <end position="570"/>
    </location>
</feature>
<evidence type="ECO:0000256" key="2">
    <source>
        <dbReference type="ARBA" id="ARBA00022692"/>
    </source>
</evidence>
<dbReference type="PATRIC" id="fig|857265.3.peg.1005"/>
<feature type="transmembrane region" description="Helical" evidence="5">
    <location>
        <begin position="481"/>
        <end position="506"/>
    </location>
</feature>
<organism evidence="6 7">
    <name type="scientific">Amantichitinum ursilacus</name>
    <dbReference type="NCBI Taxonomy" id="857265"/>
    <lineage>
        <taxon>Bacteria</taxon>
        <taxon>Pseudomonadati</taxon>
        <taxon>Pseudomonadota</taxon>
        <taxon>Betaproteobacteria</taxon>
        <taxon>Neisseriales</taxon>
        <taxon>Chitinibacteraceae</taxon>
        <taxon>Amantichitinum</taxon>
    </lineage>
</organism>
<dbReference type="Pfam" id="PF10136">
    <property type="entry name" value="SpecificRecomb"/>
    <property type="match status" value="1"/>
</dbReference>
<keyword evidence="2 5" id="KW-0812">Transmembrane</keyword>
<dbReference type="PIRSF" id="PIRSF015380">
    <property type="entry name" value="Site-sp_rcmb"/>
    <property type="match status" value="1"/>
</dbReference>
<dbReference type="EMBL" id="LAQT01000003">
    <property type="protein sequence ID" value="KPC53960.1"/>
    <property type="molecule type" value="Genomic_DNA"/>
</dbReference>
<dbReference type="GO" id="GO:0016020">
    <property type="term" value="C:membrane"/>
    <property type="evidence" value="ECO:0007669"/>
    <property type="project" value="UniProtKB-SubCell"/>
</dbReference>
<evidence type="ECO:0000256" key="4">
    <source>
        <dbReference type="ARBA" id="ARBA00023136"/>
    </source>
</evidence>
<comment type="subcellular location">
    <subcellularLocation>
        <location evidence="1">Membrane</location>
        <topology evidence="1">Multi-pass membrane protein</topology>
    </subcellularLocation>
</comment>
<dbReference type="RefSeq" id="WP_053936681.1">
    <property type="nucleotide sequence ID" value="NZ_LAQT01000003.1"/>
</dbReference>
<dbReference type="AlphaFoldDB" id="A0A0N0XLC7"/>
<evidence type="ECO:0000256" key="1">
    <source>
        <dbReference type="ARBA" id="ARBA00004141"/>
    </source>
</evidence>